<keyword evidence="1" id="KW-0812">Transmembrane</keyword>
<accession>A0ABS5GY88</accession>
<name>A0ABS5GY88_9GAMM</name>
<protein>
    <submittedName>
        <fullName evidence="2">Uncharacterized protein</fullName>
    </submittedName>
</protein>
<dbReference type="EMBL" id="JAGRZL010000078">
    <property type="protein sequence ID" value="MBR7631384.1"/>
    <property type="molecule type" value="Genomic_DNA"/>
</dbReference>
<evidence type="ECO:0000313" key="3">
    <source>
        <dbReference type="Proteomes" id="UP000675653"/>
    </source>
</evidence>
<gene>
    <name evidence="2" type="ORF">KAT72_20855</name>
</gene>
<sequence length="46" mass="5217">MSSPSDRVRQRTHKAKEWLALLSVCVRLLVLLLGLWLALSRISDNA</sequence>
<dbReference type="Proteomes" id="UP000675653">
    <property type="component" value="Unassembled WGS sequence"/>
</dbReference>
<keyword evidence="3" id="KW-1185">Reference proteome</keyword>
<keyword evidence="1" id="KW-1133">Transmembrane helix</keyword>
<evidence type="ECO:0000313" key="2">
    <source>
        <dbReference type="EMBL" id="MBR7631384.1"/>
    </source>
</evidence>
<reference evidence="2 3" key="1">
    <citation type="submission" date="2021-04" db="EMBL/GenBank/DDBJ databases">
        <title>Draft Genome of Aeromonas popoffii ID682, isolated from a natural water source in Idaho.</title>
        <authorList>
            <person name="Testerman T."/>
            <person name="Graf J."/>
        </authorList>
    </citation>
    <scope>NUCLEOTIDE SEQUENCE [LARGE SCALE GENOMIC DNA]</scope>
    <source>
        <strain evidence="2 3">ID682</strain>
    </source>
</reference>
<evidence type="ECO:0000256" key="1">
    <source>
        <dbReference type="SAM" id="Phobius"/>
    </source>
</evidence>
<dbReference type="RefSeq" id="WP_212514775.1">
    <property type="nucleotide sequence ID" value="NZ_CAWQDX010000105.1"/>
</dbReference>
<keyword evidence="1" id="KW-0472">Membrane</keyword>
<comment type="caution">
    <text evidence="2">The sequence shown here is derived from an EMBL/GenBank/DDBJ whole genome shotgun (WGS) entry which is preliminary data.</text>
</comment>
<proteinExistence type="predicted"/>
<feature type="transmembrane region" description="Helical" evidence="1">
    <location>
        <begin position="18"/>
        <end position="39"/>
    </location>
</feature>
<organism evidence="2 3">
    <name type="scientific">Aeromonas popoffii</name>
    <dbReference type="NCBI Taxonomy" id="70856"/>
    <lineage>
        <taxon>Bacteria</taxon>
        <taxon>Pseudomonadati</taxon>
        <taxon>Pseudomonadota</taxon>
        <taxon>Gammaproteobacteria</taxon>
        <taxon>Aeromonadales</taxon>
        <taxon>Aeromonadaceae</taxon>
        <taxon>Aeromonas</taxon>
    </lineage>
</organism>